<dbReference type="PANTHER" id="PTHR12585">
    <property type="entry name" value="SCC1 / RAD21 FAMILY MEMBER"/>
    <property type="match status" value="1"/>
</dbReference>
<keyword evidence="2" id="KW-0539">Nucleus</keyword>
<dbReference type="Pfam" id="PF04825">
    <property type="entry name" value="Rad21_Rec8_N"/>
    <property type="match status" value="1"/>
</dbReference>
<dbReference type="Proteomes" id="UP000001514">
    <property type="component" value="Unassembled WGS sequence"/>
</dbReference>
<dbReference type="GO" id="GO:0005634">
    <property type="term" value="C:nucleus"/>
    <property type="evidence" value="ECO:0007669"/>
    <property type="project" value="UniProtKB-SubCell"/>
</dbReference>
<keyword evidence="6" id="KW-1185">Reference proteome</keyword>
<dbReference type="GO" id="GO:0051754">
    <property type="term" value="P:meiotic sister chromatid cohesion, centromeric"/>
    <property type="evidence" value="ECO:0000318"/>
    <property type="project" value="GO_Central"/>
</dbReference>
<comment type="subcellular location">
    <subcellularLocation>
        <location evidence="1">Nucleus</location>
    </subcellularLocation>
</comment>
<feature type="domain" description="Rad21/Rec8-like protein N-terminal" evidence="4">
    <location>
        <begin position="1"/>
        <end position="78"/>
    </location>
</feature>
<evidence type="ECO:0000313" key="6">
    <source>
        <dbReference type="Proteomes" id="UP000001514"/>
    </source>
</evidence>
<name>D8QWP8_SELML</name>
<dbReference type="InterPro" id="IPR006910">
    <property type="entry name" value="Rad21_Rec8_N"/>
</dbReference>
<dbReference type="HOGENOM" id="CLU_031505_0_0_1"/>
<evidence type="ECO:0000313" key="5">
    <source>
        <dbReference type="EMBL" id="EFJ35278.1"/>
    </source>
</evidence>
<dbReference type="InterPro" id="IPR039781">
    <property type="entry name" value="Rad21/Rec8-like"/>
</dbReference>
<feature type="compositionally biased region" description="Basic and acidic residues" evidence="3">
    <location>
        <begin position="245"/>
        <end position="256"/>
    </location>
</feature>
<dbReference type="OMA" id="QHEGNQA"/>
<evidence type="ECO:0000256" key="2">
    <source>
        <dbReference type="ARBA" id="ARBA00023242"/>
    </source>
</evidence>
<feature type="region of interest" description="Disordered" evidence="3">
    <location>
        <begin position="225"/>
        <end position="265"/>
    </location>
</feature>
<proteinExistence type="predicted"/>
<dbReference type="GO" id="GO:0008278">
    <property type="term" value="C:cohesin complex"/>
    <property type="evidence" value="ECO:0000318"/>
    <property type="project" value="GO_Central"/>
</dbReference>
<dbReference type="AlphaFoldDB" id="D8QWP8"/>
<dbReference type="GO" id="GO:0003682">
    <property type="term" value="F:chromatin binding"/>
    <property type="evidence" value="ECO:0000318"/>
    <property type="project" value="GO_Central"/>
</dbReference>
<dbReference type="InParanoid" id="D8QWP8"/>
<feature type="region of interest" description="Disordered" evidence="3">
    <location>
        <begin position="433"/>
        <end position="488"/>
    </location>
</feature>
<dbReference type="Gramene" id="EFJ35278">
    <property type="protein sequence ID" value="EFJ35278"/>
    <property type="gene ID" value="SELMODRAFT_451421"/>
</dbReference>
<dbReference type="EMBL" id="GL377568">
    <property type="protein sequence ID" value="EFJ35278.1"/>
    <property type="molecule type" value="Genomic_DNA"/>
</dbReference>
<accession>D8QWP8</accession>
<organism evidence="6">
    <name type="scientific">Selaginella moellendorffii</name>
    <name type="common">Spikemoss</name>
    <dbReference type="NCBI Taxonomy" id="88036"/>
    <lineage>
        <taxon>Eukaryota</taxon>
        <taxon>Viridiplantae</taxon>
        <taxon>Streptophyta</taxon>
        <taxon>Embryophyta</taxon>
        <taxon>Tracheophyta</taxon>
        <taxon>Lycopodiopsida</taxon>
        <taxon>Selaginellales</taxon>
        <taxon>Selaginellaceae</taxon>
        <taxon>Selaginella</taxon>
    </lineage>
</organism>
<dbReference type="eggNOG" id="KOG1213">
    <property type="taxonomic scope" value="Eukaryota"/>
</dbReference>
<evidence type="ECO:0000256" key="3">
    <source>
        <dbReference type="SAM" id="MobiDB-lite"/>
    </source>
</evidence>
<dbReference type="KEGG" id="smo:SELMODRAFT_451421"/>
<dbReference type="PANTHER" id="PTHR12585:SF64">
    <property type="entry name" value="SISTER CHROMATID COHESION 1 PROTEIN 1"/>
    <property type="match status" value="1"/>
</dbReference>
<gene>
    <name evidence="5" type="primary">SYN1-1</name>
    <name evidence="5" type="ORF">SELMODRAFT_451421</name>
</gene>
<dbReference type="FunCoup" id="D8QWP8">
    <property type="interactions" value="2"/>
</dbReference>
<evidence type="ECO:0000259" key="4">
    <source>
        <dbReference type="Pfam" id="PF04825"/>
    </source>
</evidence>
<evidence type="ECO:0000256" key="1">
    <source>
        <dbReference type="ARBA" id="ARBA00004123"/>
    </source>
</evidence>
<feature type="region of interest" description="Disordered" evidence="3">
    <location>
        <begin position="350"/>
        <end position="381"/>
    </location>
</feature>
<dbReference type="STRING" id="88036.D8QWP8"/>
<protein>
    <submittedName>
        <fullName evidence="5">Uncharacterized protein SYN1-1</fullName>
    </submittedName>
</protein>
<feature type="compositionally biased region" description="Low complexity" evidence="3">
    <location>
        <begin position="352"/>
        <end position="374"/>
    </location>
</feature>
<sequence length="570" mass="65105">MFYSHQLLSKKGPFGQIWIAATVHPKMNRKRTDQIDIEESCMQIINPVVPLALRLSGILMGGIVRIYNHKVKFLYGKAMVYFLCFRSHSFLDQDDVTEFMFKMKTKQAALKTEDTTRLPQRRARAKFEAITIDGTEETFQDFERAMLEPETPDQDDPEFFTVPPLVARTRPNRFQADNEDITLNEDSVRSFATVLDDDVEREESEYRFQQPENFIDDMITMDAPLQVPNGLEPISEERDGDNENGEDKGPKSPEPHKPRKKRKTIKQQKKLVYDVELTEIPAQVFQSWLQDTSNIIYRRNRRKLYTQASAERAKVMLNNPLTFLGCGTIPKSLLPASIVDLWSKATVVTPRQQKTTSEQQKQQEQQTSAKQQDQQPPPPLEFAFEEPERFEAPFNFDNYGSVEKLRAPVQTPVTGSEGGSFFDVQTGVTPNISVNSVMNSKRKRSSQSTDKLVPDVVGDYPTSLRSKRSRASERKSDSPFGTDFYTNDVFPEERTPDITVLPSQFETEPTQAAQAYQRDLDKLTSIMLQYLREHFISSPGIKALSLDSLTEGMNASQGAKMFFHICGESR</sequence>
<reference evidence="5 6" key="1">
    <citation type="journal article" date="2011" name="Science">
        <title>The Selaginella genome identifies genetic changes associated with the evolution of vascular plants.</title>
        <authorList>
            <person name="Banks J.A."/>
            <person name="Nishiyama T."/>
            <person name="Hasebe M."/>
            <person name="Bowman J.L."/>
            <person name="Gribskov M."/>
            <person name="dePamphilis C."/>
            <person name="Albert V.A."/>
            <person name="Aono N."/>
            <person name="Aoyama T."/>
            <person name="Ambrose B.A."/>
            <person name="Ashton N.W."/>
            <person name="Axtell M.J."/>
            <person name="Barker E."/>
            <person name="Barker M.S."/>
            <person name="Bennetzen J.L."/>
            <person name="Bonawitz N.D."/>
            <person name="Chapple C."/>
            <person name="Cheng C."/>
            <person name="Correa L.G."/>
            <person name="Dacre M."/>
            <person name="DeBarry J."/>
            <person name="Dreyer I."/>
            <person name="Elias M."/>
            <person name="Engstrom E.M."/>
            <person name="Estelle M."/>
            <person name="Feng L."/>
            <person name="Finet C."/>
            <person name="Floyd S.K."/>
            <person name="Frommer W.B."/>
            <person name="Fujita T."/>
            <person name="Gramzow L."/>
            <person name="Gutensohn M."/>
            <person name="Harholt J."/>
            <person name="Hattori M."/>
            <person name="Heyl A."/>
            <person name="Hirai T."/>
            <person name="Hiwatashi Y."/>
            <person name="Ishikawa M."/>
            <person name="Iwata M."/>
            <person name="Karol K.G."/>
            <person name="Koehler B."/>
            <person name="Kolukisaoglu U."/>
            <person name="Kubo M."/>
            <person name="Kurata T."/>
            <person name="Lalonde S."/>
            <person name="Li K."/>
            <person name="Li Y."/>
            <person name="Litt A."/>
            <person name="Lyons E."/>
            <person name="Manning G."/>
            <person name="Maruyama T."/>
            <person name="Michael T.P."/>
            <person name="Mikami K."/>
            <person name="Miyazaki S."/>
            <person name="Morinaga S."/>
            <person name="Murata T."/>
            <person name="Mueller-Roeber B."/>
            <person name="Nelson D.R."/>
            <person name="Obara M."/>
            <person name="Oguri Y."/>
            <person name="Olmstead R.G."/>
            <person name="Onodera N."/>
            <person name="Petersen B.L."/>
            <person name="Pils B."/>
            <person name="Prigge M."/>
            <person name="Rensing S.A."/>
            <person name="Riano-Pachon D.M."/>
            <person name="Roberts A.W."/>
            <person name="Sato Y."/>
            <person name="Scheller H.V."/>
            <person name="Schulz B."/>
            <person name="Schulz C."/>
            <person name="Shakirov E.V."/>
            <person name="Shibagaki N."/>
            <person name="Shinohara N."/>
            <person name="Shippen D.E."/>
            <person name="Soerensen I."/>
            <person name="Sotooka R."/>
            <person name="Sugimoto N."/>
            <person name="Sugita M."/>
            <person name="Sumikawa N."/>
            <person name="Tanurdzic M."/>
            <person name="Theissen G."/>
            <person name="Ulvskov P."/>
            <person name="Wakazuki S."/>
            <person name="Weng J.K."/>
            <person name="Willats W.W."/>
            <person name="Wipf D."/>
            <person name="Wolf P.G."/>
            <person name="Yang L."/>
            <person name="Zimmer A.D."/>
            <person name="Zhu Q."/>
            <person name="Mitros T."/>
            <person name="Hellsten U."/>
            <person name="Loque D."/>
            <person name="Otillar R."/>
            <person name="Salamov A."/>
            <person name="Schmutz J."/>
            <person name="Shapiro H."/>
            <person name="Lindquist E."/>
            <person name="Lucas S."/>
            <person name="Rokhsar D."/>
            <person name="Grigoriev I.V."/>
        </authorList>
    </citation>
    <scope>NUCLEOTIDE SEQUENCE [LARGE SCALE GENOMIC DNA]</scope>
</reference>